<gene>
    <name evidence="1" type="ORF">HNQ45_000858</name>
</gene>
<evidence type="ECO:0000313" key="2">
    <source>
        <dbReference type="Proteomes" id="UP000579136"/>
    </source>
</evidence>
<keyword evidence="2" id="KW-1185">Reference proteome</keyword>
<sequence length="87" mass="10592">MLERSFAHEELRALKWRLPLNDDFENYLSRLERGFHGENEFSKKLADYNEYAHVYDFTFEIDGSTRRKLMRFYSLIMSVCFLKLKIT</sequence>
<dbReference type="RefSeq" id="WP_183673782.1">
    <property type="nucleotide sequence ID" value="NZ_CBCRYX010000015.1"/>
</dbReference>
<accession>A0A9Q2HF84</accession>
<dbReference type="AlphaFoldDB" id="A0A9Q2HF84"/>
<organism evidence="1 2">
    <name type="scientific">Nosocomiicoccus ampullae</name>
    <dbReference type="NCBI Taxonomy" id="489910"/>
    <lineage>
        <taxon>Bacteria</taxon>
        <taxon>Bacillati</taxon>
        <taxon>Bacillota</taxon>
        <taxon>Bacilli</taxon>
        <taxon>Bacillales</taxon>
        <taxon>Staphylococcaceae</taxon>
        <taxon>Nosocomiicoccus</taxon>
    </lineage>
</organism>
<reference evidence="1 2" key="1">
    <citation type="submission" date="2020-08" db="EMBL/GenBank/DDBJ databases">
        <title>Genomic Encyclopedia of Type Strains, Phase IV (KMG-IV): sequencing the most valuable type-strain genomes for metagenomic binning, comparative biology and taxonomic classification.</title>
        <authorList>
            <person name="Goeker M."/>
        </authorList>
    </citation>
    <scope>NUCLEOTIDE SEQUENCE [LARGE SCALE GENOMIC DNA]</scope>
    <source>
        <strain evidence="1 2">DSM 19163</strain>
    </source>
</reference>
<protein>
    <submittedName>
        <fullName evidence="1">Uncharacterized protein</fullName>
    </submittedName>
</protein>
<evidence type="ECO:0000313" key="1">
    <source>
        <dbReference type="EMBL" id="MBB5175974.1"/>
    </source>
</evidence>
<dbReference type="Proteomes" id="UP000579136">
    <property type="component" value="Unassembled WGS sequence"/>
</dbReference>
<proteinExistence type="predicted"/>
<dbReference type="EMBL" id="JACHHF010000004">
    <property type="protein sequence ID" value="MBB5175974.1"/>
    <property type="molecule type" value="Genomic_DNA"/>
</dbReference>
<name>A0A9Q2HF84_9STAP</name>
<comment type="caution">
    <text evidence="1">The sequence shown here is derived from an EMBL/GenBank/DDBJ whole genome shotgun (WGS) entry which is preliminary data.</text>
</comment>